<evidence type="ECO:0000313" key="2">
    <source>
        <dbReference type="Proteomes" id="UP000024635"/>
    </source>
</evidence>
<keyword evidence="2" id="KW-1185">Reference proteome</keyword>
<proteinExistence type="predicted"/>
<dbReference type="Proteomes" id="UP000024635">
    <property type="component" value="Unassembled WGS sequence"/>
</dbReference>
<evidence type="ECO:0000313" key="1">
    <source>
        <dbReference type="EMBL" id="EYC45753.1"/>
    </source>
</evidence>
<reference evidence="2" key="1">
    <citation type="journal article" date="2015" name="Nat. Genet.">
        <title>The genome and transcriptome of the zoonotic hookworm Ancylostoma ceylanicum identify infection-specific gene families.</title>
        <authorList>
            <person name="Schwarz E.M."/>
            <person name="Hu Y."/>
            <person name="Antoshechkin I."/>
            <person name="Miller M.M."/>
            <person name="Sternberg P.W."/>
            <person name="Aroian R.V."/>
        </authorList>
    </citation>
    <scope>NUCLEOTIDE SEQUENCE</scope>
    <source>
        <strain evidence="2">HY135</strain>
    </source>
</reference>
<protein>
    <submittedName>
        <fullName evidence="1">Uncharacterized protein</fullName>
    </submittedName>
</protein>
<dbReference type="AlphaFoldDB" id="A0A016X3B7"/>
<comment type="caution">
    <text evidence="1">The sequence shown here is derived from an EMBL/GenBank/DDBJ whole genome shotgun (WGS) entry which is preliminary data.</text>
</comment>
<name>A0A016X3B7_9BILA</name>
<accession>A0A016X3B7</accession>
<organism evidence="1 2">
    <name type="scientific">Ancylostoma ceylanicum</name>
    <dbReference type="NCBI Taxonomy" id="53326"/>
    <lineage>
        <taxon>Eukaryota</taxon>
        <taxon>Metazoa</taxon>
        <taxon>Ecdysozoa</taxon>
        <taxon>Nematoda</taxon>
        <taxon>Chromadorea</taxon>
        <taxon>Rhabditida</taxon>
        <taxon>Rhabditina</taxon>
        <taxon>Rhabditomorpha</taxon>
        <taxon>Strongyloidea</taxon>
        <taxon>Ancylostomatidae</taxon>
        <taxon>Ancylostomatinae</taxon>
        <taxon>Ancylostoma</taxon>
    </lineage>
</organism>
<gene>
    <name evidence="1" type="primary">Acey_s0417.g1093</name>
    <name evidence="1" type="ORF">Y032_0417g1093</name>
</gene>
<sequence length="69" mass="7233">MIDVQDIAVGVVNSAPSRSATPALSSGGIPLNGSNRVKSVRNCRDFWKWVQCKDVSVSENGGMPADGTV</sequence>
<dbReference type="EMBL" id="JARK01000017">
    <property type="protein sequence ID" value="EYC45753.1"/>
    <property type="molecule type" value="Genomic_DNA"/>
</dbReference>